<keyword evidence="1" id="KW-1133">Transmembrane helix</keyword>
<dbReference type="Proteomes" id="UP000276133">
    <property type="component" value="Unassembled WGS sequence"/>
</dbReference>
<evidence type="ECO:0000256" key="1">
    <source>
        <dbReference type="SAM" id="Phobius"/>
    </source>
</evidence>
<accession>A0A3M7SQT2</accession>
<feature type="transmembrane region" description="Helical" evidence="1">
    <location>
        <begin position="126"/>
        <end position="147"/>
    </location>
</feature>
<keyword evidence="1" id="KW-0472">Membrane</keyword>
<comment type="caution">
    <text evidence="2">The sequence shown here is derived from an EMBL/GenBank/DDBJ whole genome shotgun (WGS) entry which is preliminary data.</text>
</comment>
<dbReference type="EMBL" id="REGN01000924">
    <property type="protein sequence ID" value="RNA38089.1"/>
    <property type="molecule type" value="Genomic_DNA"/>
</dbReference>
<keyword evidence="3" id="KW-1185">Reference proteome</keyword>
<dbReference type="AlphaFoldDB" id="A0A3M7SQT2"/>
<reference evidence="2 3" key="1">
    <citation type="journal article" date="2018" name="Sci. Rep.">
        <title>Genomic signatures of local adaptation to the degree of environmental predictability in rotifers.</title>
        <authorList>
            <person name="Franch-Gras L."/>
            <person name="Hahn C."/>
            <person name="Garcia-Roger E.M."/>
            <person name="Carmona M.J."/>
            <person name="Serra M."/>
            <person name="Gomez A."/>
        </authorList>
    </citation>
    <scope>NUCLEOTIDE SEQUENCE [LARGE SCALE GENOMIC DNA]</scope>
    <source>
        <strain evidence="2">HYR1</strain>
    </source>
</reference>
<sequence length="148" mass="16558">MPSSPGEESTFNLSIMFTSSKNDTFENRSSLKSLLNPKCIERDLGVLSSQLFSVGIDGSFKTHRTRPLASKDLHPTTGVLALRSPKMIRSSPISQFFLTLERPGKSFVKIFFSLIKNGFFRPLPGVNGTSVICFLFLIKLILLIFQFH</sequence>
<name>A0A3M7SQT2_BRAPC</name>
<organism evidence="2 3">
    <name type="scientific">Brachionus plicatilis</name>
    <name type="common">Marine rotifer</name>
    <name type="synonym">Brachionus muelleri</name>
    <dbReference type="NCBI Taxonomy" id="10195"/>
    <lineage>
        <taxon>Eukaryota</taxon>
        <taxon>Metazoa</taxon>
        <taxon>Spiralia</taxon>
        <taxon>Gnathifera</taxon>
        <taxon>Rotifera</taxon>
        <taxon>Eurotatoria</taxon>
        <taxon>Monogononta</taxon>
        <taxon>Pseudotrocha</taxon>
        <taxon>Ploima</taxon>
        <taxon>Brachionidae</taxon>
        <taxon>Brachionus</taxon>
    </lineage>
</organism>
<evidence type="ECO:0000313" key="2">
    <source>
        <dbReference type="EMBL" id="RNA38089.1"/>
    </source>
</evidence>
<keyword evidence="1" id="KW-0812">Transmembrane</keyword>
<proteinExistence type="predicted"/>
<evidence type="ECO:0000313" key="3">
    <source>
        <dbReference type="Proteomes" id="UP000276133"/>
    </source>
</evidence>
<gene>
    <name evidence="2" type="ORF">BpHYR1_051680</name>
</gene>
<protein>
    <submittedName>
        <fullName evidence="2">Uncharacterized protein</fullName>
    </submittedName>
</protein>